<dbReference type="PANTHER" id="PTHR43194">
    <property type="entry name" value="HYDROLASE ALPHA/BETA FOLD FAMILY"/>
    <property type="match status" value="1"/>
</dbReference>
<gene>
    <name evidence="2" type="ORF">CIP107547_02131</name>
</gene>
<dbReference type="AlphaFoldDB" id="A0A679LVK5"/>
<sequence>MALLKWIPARGTLPLSPKWVATTLADASSDSVPVLFLHGTLGSPGNFERPAQRLAQLGRPFFAPAYGEHGTADLDRSTAELLRYVDHLRDMGIKQVDIVGHSAGGLQGLRIAHARPGFVRKLIGLGAAFRGVPRTVRFKPVVKLITGQAVIQLTQEIPAELPDGVELVSIYSTADHIVPVASSALGELIEITDIRHEDLPRQADVIMEALGYPAETDSPTD</sequence>
<dbReference type="Gene3D" id="3.40.50.1820">
    <property type="entry name" value="alpha/beta hydrolase"/>
    <property type="match status" value="1"/>
</dbReference>
<evidence type="ECO:0000313" key="2">
    <source>
        <dbReference type="EMBL" id="CAB0618200.1"/>
    </source>
</evidence>
<accession>A0A679LVK5</accession>
<feature type="domain" description="AB hydrolase-1" evidence="1">
    <location>
        <begin position="34"/>
        <end position="146"/>
    </location>
</feature>
<dbReference type="InterPro" id="IPR050228">
    <property type="entry name" value="Carboxylesterase_BioH"/>
</dbReference>
<dbReference type="RefSeq" id="WP_014318154.1">
    <property type="nucleotide sequence ID" value="NZ_CP040519.1"/>
</dbReference>
<dbReference type="KEGG" id="cdip:ERS451417_01957"/>
<dbReference type="PANTHER" id="PTHR43194:SF5">
    <property type="entry name" value="PIMELOYL-[ACYL-CARRIER PROTEIN] METHYL ESTER ESTERASE"/>
    <property type="match status" value="1"/>
</dbReference>
<dbReference type="SUPFAM" id="SSF53474">
    <property type="entry name" value="alpha/beta-Hydrolases"/>
    <property type="match status" value="1"/>
</dbReference>
<dbReference type="Proteomes" id="UP000480222">
    <property type="component" value="Unassembled WGS sequence"/>
</dbReference>
<dbReference type="Pfam" id="PF12697">
    <property type="entry name" value="Abhydrolase_6"/>
    <property type="match status" value="1"/>
</dbReference>
<protein>
    <submittedName>
        <fullName evidence="2">Alpha/beta hydrolase</fullName>
    </submittedName>
</protein>
<dbReference type="EMBL" id="CADDAV010000026">
    <property type="protein sequence ID" value="CAB0618200.1"/>
    <property type="molecule type" value="Genomic_DNA"/>
</dbReference>
<name>A0A679LVK5_CORDP</name>
<dbReference type="GO" id="GO:0016787">
    <property type="term" value="F:hydrolase activity"/>
    <property type="evidence" value="ECO:0007669"/>
    <property type="project" value="UniProtKB-KW"/>
</dbReference>
<evidence type="ECO:0000313" key="3">
    <source>
        <dbReference type="Proteomes" id="UP000480222"/>
    </source>
</evidence>
<dbReference type="InterPro" id="IPR029058">
    <property type="entry name" value="AB_hydrolase_fold"/>
</dbReference>
<comment type="caution">
    <text evidence="2">The sequence shown here is derived from an EMBL/GenBank/DDBJ whole genome shotgun (WGS) entry which is preliminary data.</text>
</comment>
<dbReference type="GeneID" id="29422084"/>
<organism evidence="2 3">
    <name type="scientific">Corynebacterium diphtheriae</name>
    <dbReference type="NCBI Taxonomy" id="1717"/>
    <lineage>
        <taxon>Bacteria</taxon>
        <taxon>Bacillati</taxon>
        <taxon>Actinomycetota</taxon>
        <taxon>Actinomycetes</taxon>
        <taxon>Mycobacteriales</taxon>
        <taxon>Corynebacteriaceae</taxon>
        <taxon>Corynebacterium</taxon>
    </lineage>
</organism>
<reference evidence="2 3" key="1">
    <citation type="submission" date="2020-02" db="EMBL/GenBank/DDBJ databases">
        <authorList>
            <person name="Brisse S."/>
        </authorList>
    </citation>
    <scope>NUCLEOTIDE SEQUENCE [LARGE SCALE GENOMIC DNA]</scope>
    <source>
        <strain evidence="2">CIP107547</strain>
    </source>
</reference>
<evidence type="ECO:0000259" key="1">
    <source>
        <dbReference type="Pfam" id="PF12697"/>
    </source>
</evidence>
<proteinExistence type="predicted"/>
<dbReference type="InterPro" id="IPR000073">
    <property type="entry name" value="AB_hydrolase_1"/>
</dbReference>
<keyword evidence="2" id="KW-0378">Hydrolase</keyword>